<dbReference type="InterPro" id="IPR011051">
    <property type="entry name" value="RmlC_Cupin_sf"/>
</dbReference>
<keyword evidence="1" id="KW-0560">Oxidoreductase</keyword>
<comment type="caution">
    <text evidence="1">The sequence shown here is derived from an EMBL/GenBank/DDBJ whole genome shotgun (WGS) entry which is preliminary data.</text>
</comment>
<keyword evidence="2" id="KW-1185">Reference proteome</keyword>
<organism evidence="1 2">
    <name type="scientific">Alistipes inops</name>
    <dbReference type="NCBI Taxonomy" id="1501391"/>
    <lineage>
        <taxon>Bacteria</taxon>
        <taxon>Pseudomonadati</taxon>
        <taxon>Bacteroidota</taxon>
        <taxon>Bacteroidia</taxon>
        <taxon>Bacteroidales</taxon>
        <taxon>Rikenellaceae</taxon>
        <taxon>Alistipes</taxon>
    </lineage>
</organism>
<protein>
    <submittedName>
        <fullName evidence="1">Cysteine dioxygenase</fullName>
    </submittedName>
</protein>
<reference evidence="1 2" key="1">
    <citation type="submission" date="2014-09" db="EMBL/GenBank/DDBJ databases">
        <title>Alistipes sp. 627, sp. nov., a novel member of the family Rikenellaceae isolated from human faeces.</title>
        <authorList>
            <person name="Shkoporov A.N."/>
            <person name="Chaplin A.V."/>
            <person name="Motuzova O.V."/>
            <person name="Kafarskaia L.I."/>
            <person name="Khokhlova E.V."/>
            <person name="Efimov B.A."/>
        </authorList>
    </citation>
    <scope>NUCLEOTIDE SEQUENCE [LARGE SCALE GENOMIC DNA]</scope>
    <source>
        <strain evidence="1 2">627</strain>
    </source>
</reference>
<gene>
    <name evidence="1" type="ORF">LG35_05135</name>
</gene>
<dbReference type="Proteomes" id="UP000030889">
    <property type="component" value="Unassembled WGS sequence"/>
</dbReference>
<proteinExistence type="predicted"/>
<accession>A0ABR4YJ49</accession>
<name>A0ABR4YJ49_9BACT</name>
<dbReference type="InterPro" id="IPR014710">
    <property type="entry name" value="RmlC-like_jellyroll"/>
</dbReference>
<evidence type="ECO:0000313" key="2">
    <source>
        <dbReference type="Proteomes" id="UP000030889"/>
    </source>
</evidence>
<dbReference type="EMBL" id="JRGF01000005">
    <property type="protein sequence ID" value="KHE42276.1"/>
    <property type="molecule type" value="Genomic_DNA"/>
</dbReference>
<keyword evidence="1" id="KW-0223">Dioxygenase</keyword>
<dbReference type="SUPFAM" id="SSF51182">
    <property type="entry name" value="RmlC-like cupins"/>
    <property type="match status" value="1"/>
</dbReference>
<dbReference type="RefSeq" id="WP_035472848.1">
    <property type="nucleotide sequence ID" value="NZ_JRGF01000005.1"/>
</dbReference>
<dbReference type="Gene3D" id="2.60.120.10">
    <property type="entry name" value="Jelly Rolls"/>
    <property type="match status" value="1"/>
</dbReference>
<sequence length="186" mass="20744">MQKMNTDTLAGNLAVPSLEYDGYASFFSGLLEVTHTRAVDDGLGERIEEYVMSWLGDHALDGFDDYSADGYRRTYLGRSPETGWEAIVMSWQEGNRTSIHAHPQFAGYFFADGRFLVEIFEPAAAGYARLQRSVVVEAPLGFYAVGAEGSFENHIHRITCLSPTGHSLHVYSDDALRGTVYRETMQ</sequence>
<evidence type="ECO:0000313" key="1">
    <source>
        <dbReference type="EMBL" id="KHE42276.1"/>
    </source>
</evidence>
<dbReference type="GO" id="GO:0051213">
    <property type="term" value="F:dioxygenase activity"/>
    <property type="evidence" value="ECO:0007669"/>
    <property type="project" value="UniProtKB-KW"/>
</dbReference>